<name>A0A2W7Q6I6_9BACT</name>
<evidence type="ECO:0000256" key="4">
    <source>
        <dbReference type="SAM" id="SignalP"/>
    </source>
</evidence>
<keyword evidence="3" id="KW-0175">Coiled coil</keyword>
<feature type="signal peptide" evidence="4">
    <location>
        <begin position="1"/>
        <end position="20"/>
    </location>
</feature>
<reference evidence="5 6" key="1">
    <citation type="submission" date="2018-06" db="EMBL/GenBank/DDBJ databases">
        <title>Genomic Encyclopedia of Archaeal and Bacterial Type Strains, Phase II (KMG-II): from individual species to whole genera.</title>
        <authorList>
            <person name="Goeker M."/>
        </authorList>
    </citation>
    <scope>NUCLEOTIDE SEQUENCE [LARGE SCALE GENOMIC DNA]</scope>
    <source>
        <strain evidence="5 6">DSM 6779</strain>
    </source>
</reference>
<sequence length="170" mass="19373">MKLNRIVVLCLLAAGLTVQAQQKLKFGHIDSEALFSALPELANVETQMDAEYKKYESQLTTMQEQLRNDQQKYMEEAKTLSADVRSEREKALMEMNQRVQTYYSQAQQQLQAKEQELKTPLIKKVEDAIKAVGEENGFIFIFEEKAGLAVYHSEKSEDVAPLVKSKLGIK</sequence>
<dbReference type="GO" id="GO:0051082">
    <property type="term" value="F:unfolded protein binding"/>
    <property type="evidence" value="ECO:0007669"/>
    <property type="project" value="InterPro"/>
</dbReference>
<dbReference type="InterPro" id="IPR005632">
    <property type="entry name" value="Chaperone_Skp"/>
</dbReference>
<dbReference type="RefSeq" id="WP_146260662.1">
    <property type="nucleotide sequence ID" value="NZ_QKZK01000009.1"/>
</dbReference>
<comment type="similarity">
    <text evidence="1">Belongs to the Skp family.</text>
</comment>
<dbReference type="InterPro" id="IPR024930">
    <property type="entry name" value="Skp_dom_sf"/>
</dbReference>
<dbReference type="Pfam" id="PF03938">
    <property type="entry name" value="OmpH"/>
    <property type="match status" value="1"/>
</dbReference>
<dbReference type="PANTHER" id="PTHR35089">
    <property type="entry name" value="CHAPERONE PROTEIN SKP"/>
    <property type="match status" value="1"/>
</dbReference>
<dbReference type="PANTHER" id="PTHR35089:SF1">
    <property type="entry name" value="CHAPERONE PROTEIN SKP"/>
    <property type="match status" value="1"/>
</dbReference>
<dbReference type="Gene3D" id="3.30.910.20">
    <property type="entry name" value="Skp domain"/>
    <property type="match status" value="1"/>
</dbReference>
<dbReference type="GO" id="GO:0005829">
    <property type="term" value="C:cytosol"/>
    <property type="evidence" value="ECO:0007669"/>
    <property type="project" value="TreeGrafter"/>
</dbReference>
<evidence type="ECO:0000313" key="6">
    <source>
        <dbReference type="Proteomes" id="UP000249239"/>
    </source>
</evidence>
<dbReference type="OrthoDB" id="1493480at2"/>
<dbReference type="SMART" id="SM00935">
    <property type="entry name" value="OmpH"/>
    <property type="match status" value="1"/>
</dbReference>
<dbReference type="SUPFAM" id="SSF111384">
    <property type="entry name" value="OmpH-like"/>
    <property type="match status" value="1"/>
</dbReference>
<accession>A0A2W7Q6I6</accession>
<comment type="caution">
    <text evidence="5">The sequence shown here is derived from an EMBL/GenBank/DDBJ whole genome shotgun (WGS) entry which is preliminary data.</text>
</comment>
<feature type="coiled-coil region" evidence="3">
    <location>
        <begin position="45"/>
        <end position="116"/>
    </location>
</feature>
<evidence type="ECO:0000256" key="2">
    <source>
        <dbReference type="ARBA" id="ARBA00022729"/>
    </source>
</evidence>
<proteinExistence type="inferred from homology"/>
<keyword evidence="2 4" id="KW-0732">Signal</keyword>
<gene>
    <name evidence="5" type="ORF">LX69_01408</name>
</gene>
<evidence type="ECO:0000313" key="5">
    <source>
        <dbReference type="EMBL" id="PZX17359.1"/>
    </source>
</evidence>
<dbReference type="EMBL" id="QKZK01000009">
    <property type="protein sequence ID" value="PZX17359.1"/>
    <property type="molecule type" value="Genomic_DNA"/>
</dbReference>
<evidence type="ECO:0000256" key="1">
    <source>
        <dbReference type="ARBA" id="ARBA00009091"/>
    </source>
</evidence>
<keyword evidence="6" id="KW-1185">Reference proteome</keyword>
<feature type="chain" id="PRO_5015866171" evidence="4">
    <location>
        <begin position="21"/>
        <end position="170"/>
    </location>
</feature>
<dbReference type="GO" id="GO:0050821">
    <property type="term" value="P:protein stabilization"/>
    <property type="evidence" value="ECO:0007669"/>
    <property type="project" value="TreeGrafter"/>
</dbReference>
<dbReference type="AlphaFoldDB" id="A0A2W7Q6I6"/>
<protein>
    <submittedName>
        <fullName evidence="5">Periplasmic chaperone for outer membrane proteins Skp</fullName>
    </submittedName>
</protein>
<dbReference type="Proteomes" id="UP000249239">
    <property type="component" value="Unassembled WGS sequence"/>
</dbReference>
<evidence type="ECO:0000256" key="3">
    <source>
        <dbReference type="SAM" id="Coils"/>
    </source>
</evidence>
<organism evidence="5 6">
    <name type="scientific">Breznakibacter xylanolyticus</name>
    <dbReference type="NCBI Taxonomy" id="990"/>
    <lineage>
        <taxon>Bacteria</taxon>
        <taxon>Pseudomonadati</taxon>
        <taxon>Bacteroidota</taxon>
        <taxon>Bacteroidia</taxon>
        <taxon>Marinilabiliales</taxon>
        <taxon>Marinilabiliaceae</taxon>
        <taxon>Breznakibacter</taxon>
    </lineage>
</organism>